<name>A0A061ACZ5_9ACTN</name>
<dbReference type="InterPro" id="IPR009057">
    <property type="entry name" value="Homeodomain-like_sf"/>
</dbReference>
<dbReference type="PANTHER" id="PTHR30055">
    <property type="entry name" value="HTH-TYPE TRANSCRIPTIONAL REGULATOR RUTR"/>
    <property type="match status" value="1"/>
</dbReference>
<evidence type="ECO:0000313" key="5">
    <source>
        <dbReference type="EMBL" id="MBP2063656.1"/>
    </source>
</evidence>
<dbReference type="GO" id="GO:0000976">
    <property type="term" value="F:transcription cis-regulatory region binding"/>
    <property type="evidence" value="ECO:0007669"/>
    <property type="project" value="TreeGrafter"/>
</dbReference>
<sequence>MSMRRIAARLGCTTMSLYRYVPGKAELLDLMTDAVMGEVPPADAAPGDWRTRLELSARADWGLYHRHPWIRSDACRQRAYRACRSRRSRPA</sequence>
<protein>
    <submittedName>
        <fullName evidence="5">AcrR family transcriptional regulator</fullName>
    </submittedName>
    <submittedName>
        <fullName evidence="4">TetR family transcriptional regulator</fullName>
    </submittedName>
</protein>
<organism evidence="4">
    <name type="scientific">Streptomyces iranensis</name>
    <dbReference type="NCBI Taxonomy" id="576784"/>
    <lineage>
        <taxon>Bacteria</taxon>
        <taxon>Bacillati</taxon>
        <taxon>Actinomycetota</taxon>
        <taxon>Actinomycetes</taxon>
        <taxon>Kitasatosporales</taxon>
        <taxon>Streptomycetaceae</taxon>
        <taxon>Streptomyces</taxon>
        <taxon>Streptomyces violaceusniger group</taxon>
    </lineage>
</organism>
<reference evidence="4" key="1">
    <citation type="submission" date="2014-05" db="EMBL/GenBank/DDBJ databases">
        <authorList>
            <person name="Horn Fabian"/>
        </authorList>
    </citation>
    <scope>NUCLEOTIDE SEQUENCE</scope>
</reference>
<keyword evidence="1" id="KW-0805">Transcription regulation</keyword>
<dbReference type="PANTHER" id="PTHR30055:SF151">
    <property type="entry name" value="TRANSCRIPTIONAL REGULATORY PROTEIN"/>
    <property type="match status" value="1"/>
</dbReference>
<dbReference type="EMBL" id="JAGGLR010000012">
    <property type="protein sequence ID" value="MBP2063656.1"/>
    <property type="molecule type" value="Genomic_DNA"/>
</dbReference>
<dbReference type="Proteomes" id="UP000756710">
    <property type="component" value="Unassembled WGS sequence"/>
</dbReference>
<dbReference type="HOGENOM" id="CLU_2425696_0_0_11"/>
<evidence type="ECO:0000256" key="2">
    <source>
        <dbReference type="ARBA" id="ARBA00023125"/>
    </source>
</evidence>
<evidence type="ECO:0000313" key="6">
    <source>
        <dbReference type="Proteomes" id="UP000756710"/>
    </source>
</evidence>
<accession>A0A061ACZ5</accession>
<gene>
    <name evidence="5" type="ORF">J2Z30_004677</name>
    <name evidence="4" type="ORF">SIRAN9727</name>
</gene>
<dbReference type="AlphaFoldDB" id="A0A061ACZ5"/>
<keyword evidence="3" id="KW-0804">Transcription</keyword>
<dbReference type="EMBL" id="LK022848">
    <property type="protein sequence ID" value="CDR17752.1"/>
    <property type="molecule type" value="Genomic_DNA"/>
</dbReference>
<dbReference type="Gene3D" id="1.10.357.10">
    <property type="entry name" value="Tetracycline Repressor, domain 2"/>
    <property type="match status" value="1"/>
</dbReference>
<evidence type="ECO:0000256" key="1">
    <source>
        <dbReference type="ARBA" id="ARBA00023015"/>
    </source>
</evidence>
<evidence type="ECO:0000256" key="3">
    <source>
        <dbReference type="ARBA" id="ARBA00023163"/>
    </source>
</evidence>
<dbReference type="SUPFAM" id="SSF46689">
    <property type="entry name" value="Homeodomain-like"/>
    <property type="match status" value="1"/>
</dbReference>
<dbReference type="InterPro" id="IPR050109">
    <property type="entry name" value="HTH-type_TetR-like_transc_reg"/>
</dbReference>
<keyword evidence="2" id="KW-0238">DNA-binding</keyword>
<reference evidence="5 6" key="2">
    <citation type="submission" date="2021-03" db="EMBL/GenBank/DDBJ databases">
        <title>Genomic Encyclopedia of Type Strains, Phase IV (KMG-IV): sequencing the most valuable type-strain genomes for metagenomic binning, comparative biology and taxonomic classification.</title>
        <authorList>
            <person name="Goeker M."/>
        </authorList>
    </citation>
    <scope>NUCLEOTIDE SEQUENCE [LARGE SCALE GENOMIC DNA]</scope>
    <source>
        <strain evidence="5 6">DSM 41954</strain>
    </source>
</reference>
<keyword evidence="6" id="KW-1185">Reference proteome</keyword>
<dbReference type="GO" id="GO:0003700">
    <property type="term" value="F:DNA-binding transcription factor activity"/>
    <property type="evidence" value="ECO:0007669"/>
    <property type="project" value="TreeGrafter"/>
</dbReference>
<proteinExistence type="predicted"/>
<evidence type="ECO:0000313" key="4">
    <source>
        <dbReference type="EMBL" id="CDR17752.1"/>
    </source>
</evidence>